<sequence length="232" mass="25276">MEWVARLVTPVLLMAVVVRSVPLVPMVQHLNGHVVIQCHVQLHTYVSPLKKITVFAVCEINHPRCSRHAHRAVSKCIPDSVITVVTAYSVPHRTSAINWEDAASLIYKGQQASGLVCTYSSCSNTNPCSTGTCNNGYCCSSGSVPSYAAVATRKRKPRSAQTNSTTNEVEENDWPIGPPGYGFPHHLADLDAVLVKAAGDGSALHFNSLVPLATPLIAHCTKNSFRHMCWWF</sequence>
<accession>A0A3P7M614</accession>
<dbReference type="OrthoDB" id="5912039at2759"/>
<evidence type="ECO:0000313" key="4">
    <source>
        <dbReference type="Proteomes" id="UP000271889"/>
    </source>
</evidence>
<gene>
    <name evidence="3" type="ORF">CGOC_LOCUS9923</name>
</gene>
<evidence type="ECO:0000256" key="2">
    <source>
        <dbReference type="SAM" id="SignalP"/>
    </source>
</evidence>
<reference evidence="3 4" key="1">
    <citation type="submission" date="2018-11" db="EMBL/GenBank/DDBJ databases">
        <authorList>
            <consortium name="Pathogen Informatics"/>
        </authorList>
    </citation>
    <scope>NUCLEOTIDE SEQUENCE [LARGE SCALE GENOMIC DNA]</scope>
</reference>
<feature type="signal peptide" evidence="2">
    <location>
        <begin position="1"/>
        <end position="20"/>
    </location>
</feature>
<dbReference type="Proteomes" id="UP000271889">
    <property type="component" value="Unassembled WGS sequence"/>
</dbReference>
<keyword evidence="2" id="KW-0732">Signal</keyword>
<evidence type="ECO:0000313" key="3">
    <source>
        <dbReference type="EMBL" id="VDN24825.1"/>
    </source>
</evidence>
<evidence type="ECO:0008006" key="5">
    <source>
        <dbReference type="Google" id="ProtNLM"/>
    </source>
</evidence>
<dbReference type="EMBL" id="UYRV01108980">
    <property type="protein sequence ID" value="VDN24825.1"/>
    <property type="molecule type" value="Genomic_DNA"/>
</dbReference>
<feature type="chain" id="PRO_5017931806" description="WAP domain-containing protein" evidence="2">
    <location>
        <begin position="21"/>
        <end position="232"/>
    </location>
</feature>
<evidence type="ECO:0000256" key="1">
    <source>
        <dbReference type="SAM" id="MobiDB-lite"/>
    </source>
</evidence>
<dbReference type="AlphaFoldDB" id="A0A3P7M614"/>
<keyword evidence="4" id="KW-1185">Reference proteome</keyword>
<proteinExistence type="predicted"/>
<protein>
    <recommendedName>
        <fullName evidence="5">WAP domain-containing protein</fullName>
    </recommendedName>
</protein>
<name>A0A3P7M614_CYLGO</name>
<organism evidence="3 4">
    <name type="scientific">Cylicostephanus goldi</name>
    <name type="common">Nematode worm</name>
    <dbReference type="NCBI Taxonomy" id="71465"/>
    <lineage>
        <taxon>Eukaryota</taxon>
        <taxon>Metazoa</taxon>
        <taxon>Ecdysozoa</taxon>
        <taxon>Nematoda</taxon>
        <taxon>Chromadorea</taxon>
        <taxon>Rhabditida</taxon>
        <taxon>Rhabditina</taxon>
        <taxon>Rhabditomorpha</taxon>
        <taxon>Strongyloidea</taxon>
        <taxon>Strongylidae</taxon>
        <taxon>Cylicostephanus</taxon>
    </lineage>
</organism>
<feature type="region of interest" description="Disordered" evidence="1">
    <location>
        <begin position="153"/>
        <end position="174"/>
    </location>
</feature>